<dbReference type="EMBL" id="MN593216">
    <property type="protein sequence ID" value="QIV66836.1"/>
    <property type="molecule type" value="Genomic_DNA"/>
</dbReference>
<dbReference type="KEGG" id="vg:14011424"/>
<dbReference type="Proteomes" id="UP000126788">
    <property type="component" value="Genome"/>
</dbReference>
<name>K7PBZ3_CYHV2</name>
<evidence type="ECO:0000313" key="3">
    <source>
        <dbReference type="EMBL" id="AMB21590.1"/>
    </source>
</evidence>
<accession>K7PBZ3</accession>
<evidence type="ECO:0000313" key="1">
    <source>
        <dbReference type="EMBL" id="AFJ20463.1"/>
    </source>
</evidence>
<keyword evidence="5" id="KW-1185">Reference proteome</keyword>
<evidence type="ECO:0000313" key="6">
    <source>
        <dbReference type="Proteomes" id="UP000126788"/>
    </source>
</evidence>
<dbReference type="RefSeq" id="YP_007003840.1">
    <property type="nucleotide sequence ID" value="NC_019495.1"/>
</dbReference>
<protein>
    <submittedName>
        <fullName evidence="1 3">ORF21</fullName>
    </submittedName>
</protein>
<evidence type="ECO:0000313" key="2">
    <source>
        <dbReference type="EMBL" id="AKC01971.1"/>
    </source>
</evidence>
<proteinExistence type="predicted"/>
<dbReference type="EMBL" id="JQ815364">
    <property type="protein sequence ID" value="AFJ20463.1"/>
    <property type="molecule type" value="Genomic_DNA"/>
</dbReference>
<reference evidence="1 5" key="1">
    <citation type="journal article" date="2013" name="J. Virol.">
        <title>Comparative genomics of carp herpesviruses.</title>
        <authorList>
            <person name="Davison A.J."/>
            <person name="Kurobe T."/>
            <person name="Gatherer D."/>
            <person name="Cunningham C."/>
            <person name="Korf I."/>
            <person name="Fukuda H."/>
            <person name="Hedrick R.P."/>
            <person name="Waltzek T.B."/>
        </authorList>
    </citation>
    <scope>NUCLEOTIDE SEQUENCE [LARGE SCALE GENOMIC DNA]</scope>
    <source>
        <strain evidence="1">ST-J1</strain>
    </source>
</reference>
<dbReference type="OrthoDB" id="33074at10239"/>
<evidence type="ECO:0000313" key="4">
    <source>
        <dbReference type="EMBL" id="QIV66836.1"/>
    </source>
</evidence>
<organism evidence="1 5">
    <name type="scientific">Cyprinid herpesvirus 2</name>
    <name type="common">CyHV-2</name>
    <dbReference type="NCBI Taxonomy" id="317878"/>
    <lineage>
        <taxon>Viruses</taxon>
        <taxon>Duplodnaviria</taxon>
        <taxon>Heunggongvirae</taxon>
        <taxon>Peploviricota</taxon>
        <taxon>Herviviricetes</taxon>
        <taxon>Herpesvirales</taxon>
        <taxon>Alloherpesviridae</taxon>
        <taxon>Cyvirus</taxon>
        <taxon>Cyvirus cyprinidallo2</taxon>
    </lineage>
</organism>
<gene>
    <name evidence="1" type="ORF">CyHV2_ORF21</name>
</gene>
<dbReference type="EMBL" id="KM200722">
    <property type="protein sequence ID" value="AKC01971.1"/>
    <property type="molecule type" value="Genomic_DNA"/>
</dbReference>
<reference evidence="4" key="4">
    <citation type="submission" date="2019-10" db="EMBL/GenBank/DDBJ databases">
        <title>The complete genome of Cyprinid herpesvirus 2, a new strain isolated from Allogynogenetic crucian carp.</title>
        <authorList>
            <person name="Jiang Y."/>
            <person name="Wang H."/>
            <person name="Lu L."/>
        </authorList>
    </citation>
    <scope>NUCLEOTIDE SEQUENCE</scope>
    <source>
        <strain evidence="4">YC-01</strain>
    </source>
</reference>
<dbReference type="Proteomes" id="UP000142765">
    <property type="component" value="Segment"/>
</dbReference>
<reference evidence="6" key="5">
    <citation type="journal article" date="2022" name="Can. J. Microbiol.">
        <title>Characterization and Prevalence of A New Fatal Genotype CyHV-2 in Mainland China.</title>
        <authorList>
            <person name="Li L."/>
            <person name="Luo Y."/>
            <person name="Gao Z."/>
            <person name="Huang J."/>
            <person name="Zheng X."/>
            <person name="Nie H."/>
            <person name="Zhang J."/>
            <person name="Lin L."/>
            <person name="Yuan J."/>
        </authorList>
    </citation>
    <scope>NUCLEOTIDE SEQUENCE [LARGE SCALE GENOMIC DNA]</scope>
</reference>
<dbReference type="EMBL" id="KT387800">
    <property type="protein sequence ID" value="AMB21590.1"/>
    <property type="molecule type" value="Genomic_DNA"/>
</dbReference>
<sequence>MALSLDLMAPGSSSSEGVCNEMWYLFDAEDTEAFNTGNINTWRPVNPPTFAWSKLGSKIRRITLGRSDSDHMQWCSPCKSKTVPVAPYRSKNDKLAHIDSYYFQDNRIKFDKTKVTIAEASHVSTNSAPDVDFHHGVPKPIKQWSPTRAGMFFQFDYNMNAAHSYVKMTKPSNTLIIRLNSPVICEPNDSHDHSRCAFSGYRLIGNWLLQSLRLVDEEHYRVTLLRLAKSPEESSSLGLYRLDLTLYLNPNNTFTLNQLLFLCHSTSAFRFKSEPPLWIQGPISHQAC</sequence>
<dbReference type="GeneID" id="14011424"/>
<evidence type="ECO:0000313" key="5">
    <source>
        <dbReference type="Proteomes" id="UP000101183"/>
    </source>
</evidence>
<dbReference type="Proteomes" id="UP000101183">
    <property type="component" value="Segment"/>
</dbReference>
<evidence type="ECO:0000313" key="7">
    <source>
        <dbReference type="Proteomes" id="UP000142765"/>
    </source>
</evidence>
<reference evidence="3 7" key="3">
    <citation type="submission" date="2015-08" db="EMBL/GenBank/DDBJ databases">
        <authorList>
            <person name="Babu N.S."/>
            <person name="Beckwith C.J."/>
            <person name="Beseler K.G."/>
            <person name="Brison A."/>
            <person name="Carone J.V."/>
            <person name="Caskin T.P."/>
            <person name="Diamond M."/>
            <person name="Durham M.E."/>
            <person name="Foxe J.M."/>
            <person name="Go M."/>
            <person name="Henderson B.A."/>
            <person name="Jones I.B."/>
            <person name="McGettigan J.A."/>
            <person name="Micheletti S.J."/>
            <person name="Nasrallah M.E."/>
            <person name="Ortiz D."/>
            <person name="Piller C.R."/>
            <person name="Privatt S.R."/>
            <person name="Schneider S.L."/>
            <person name="Sharp S."/>
            <person name="Smith T.C."/>
            <person name="Stanton J.D."/>
            <person name="Ullery H.E."/>
            <person name="Wilson R.J."/>
            <person name="Serrano M.G."/>
            <person name="Buck G."/>
            <person name="Lee V."/>
            <person name="Wang Y."/>
            <person name="Carvalho R."/>
            <person name="Voegtly L."/>
            <person name="Shi R."/>
            <person name="Duckworth R."/>
            <person name="Johnson A."/>
            <person name="Loviza R."/>
            <person name="Walstead R."/>
            <person name="Shah Z."/>
            <person name="Kiflezghi M."/>
            <person name="Wade K."/>
            <person name="Ball S.L."/>
            <person name="Bradley K.W."/>
            <person name="Asai D.J."/>
            <person name="Bowman C.A."/>
            <person name="Russell D.A."/>
            <person name="Pope W.H."/>
            <person name="Jacobs-Sera D."/>
            <person name="Hendrix R.W."/>
            <person name="Hatfull G.F."/>
        </authorList>
    </citation>
    <scope>NUCLEOTIDE SEQUENCE [LARGE SCALE GENOMIC DNA]</scope>
    <source>
        <strain evidence="3">SY</strain>
    </source>
</reference>
<reference evidence="2" key="2">
    <citation type="journal article" date="2015" name="Can. J. Microbiol.">
        <title>Characterization and Prevalence of A New Fatal Genotype CyHV-2 in Mainland China.</title>
        <authorList>
            <person name="Li L."/>
            <person name="Luo Y."/>
            <person name="Gao Z."/>
            <person name="Huang J."/>
            <person name="Zheng X."/>
            <person name="Nie H."/>
            <person name="Zhang J."/>
            <person name="Lin L."/>
            <person name="Yuan J."/>
        </authorList>
    </citation>
    <scope>NUCLEOTIDE SEQUENCE [LARGE SCALE GENOMIC DNA]</scope>
    <source>
        <strain evidence="2">SY-C1</strain>
    </source>
</reference>